<evidence type="ECO:0000256" key="4">
    <source>
        <dbReference type="ARBA" id="ARBA00023136"/>
    </source>
</evidence>
<feature type="compositionally biased region" description="Polar residues" evidence="5">
    <location>
        <begin position="451"/>
        <end position="464"/>
    </location>
</feature>
<evidence type="ECO:0000256" key="2">
    <source>
        <dbReference type="ARBA" id="ARBA00022692"/>
    </source>
</evidence>
<dbReference type="GO" id="GO:0005886">
    <property type="term" value="C:plasma membrane"/>
    <property type="evidence" value="ECO:0007669"/>
    <property type="project" value="UniProtKB-SubCell"/>
</dbReference>
<evidence type="ECO:0000256" key="1">
    <source>
        <dbReference type="ARBA" id="ARBA00004651"/>
    </source>
</evidence>
<organism evidence="8 9">
    <name type="scientific">Pseudonocardia hierapolitana</name>
    <dbReference type="NCBI Taxonomy" id="1128676"/>
    <lineage>
        <taxon>Bacteria</taxon>
        <taxon>Bacillati</taxon>
        <taxon>Actinomycetota</taxon>
        <taxon>Actinomycetes</taxon>
        <taxon>Pseudonocardiales</taxon>
        <taxon>Pseudonocardiaceae</taxon>
        <taxon>Pseudonocardia</taxon>
    </lineage>
</organism>
<feature type="compositionally biased region" description="Low complexity" evidence="5">
    <location>
        <begin position="436"/>
        <end position="446"/>
    </location>
</feature>
<dbReference type="Proteomes" id="UP000321261">
    <property type="component" value="Unassembled WGS sequence"/>
</dbReference>
<dbReference type="PANTHER" id="PTHR23508">
    <property type="entry name" value="CARBOXYLIC ACID TRANSPORTER PROTEIN HOMOLOG"/>
    <property type="match status" value="1"/>
</dbReference>
<feature type="transmembrane region" description="Helical" evidence="6">
    <location>
        <begin position="375"/>
        <end position="400"/>
    </location>
</feature>
<gene>
    <name evidence="8" type="ORF">FHX44_116358</name>
</gene>
<dbReference type="InterPro" id="IPR036259">
    <property type="entry name" value="MFS_trans_sf"/>
</dbReference>
<feature type="transmembrane region" description="Helical" evidence="6">
    <location>
        <begin position="252"/>
        <end position="271"/>
    </location>
</feature>
<protein>
    <submittedName>
        <fullName evidence="8">Benzoate transport</fullName>
    </submittedName>
</protein>
<feature type="domain" description="Major facilitator superfamily (MFS) profile" evidence="7">
    <location>
        <begin position="19"/>
        <end position="430"/>
    </location>
</feature>
<dbReference type="PROSITE" id="PS00217">
    <property type="entry name" value="SUGAR_TRANSPORT_2"/>
    <property type="match status" value="1"/>
</dbReference>
<evidence type="ECO:0000256" key="3">
    <source>
        <dbReference type="ARBA" id="ARBA00022989"/>
    </source>
</evidence>
<dbReference type="InterPro" id="IPR005829">
    <property type="entry name" value="Sugar_transporter_CS"/>
</dbReference>
<evidence type="ECO:0000256" key="6">
    <source>
        <dbReference type="SAM" id="Phobius"/>
    </source>
</evidence>
<evidence type="ECO:0000259" key="7">
    <source>
        <dbReference type="PROSITE" id="PS50850"/>
    </source>
</evidence>
<dbReference type="PANTHER" id="PTHR23508:SF10">
    <property type="entry name" value="CARBOXYLIC ACID TRANSPORTER PROTEIN HOMOLOG"/>
    <property type="match status" value="1"/>
</dbReference>
<keyword evidence="2 6" id="KW-0812">Transmembrane</keyword>
<comment type="caution">
    <text evidence="8">The sequence shown here is derived from an EMBL/GenBank/DDBJ whole genome shotgun (WGS) entry which is preliminary data.</text>
</comment>
<dbReference type="PROSITE" id="PS50850">
    <property type="entry name" value="MFS"/>
    <property type="match status" value="1"/>
</dbReference>
<dbReference type="EMBL" id="VIWU01000001">
    <property type="protein sequence ID" value="TWF80415.1"/>
    <property type="molecule type" value="Genomic_DNA"/>
</dbReference>
<dbReference type="PROSITE" id="PS00216">
    <property type="entry name" value="SUGAR_TRANSPORT_1"/>
    <property type="match status" value="1"/>
</dbReference>
<feature type="transmembrane region" description="Helical" evidence="6">
    <location>
        <begin position="108"/>
        <end position="130"/>
    </location>
</feature>
<sequence length="464" mass="47313">MSVLEQVKSAPMSRVQARAVALCLVINLVDGFDLLVTSFVGPTIAREWGLSPSQLGILLSSGLAGMAVGALFLAPLADRIGRRRLTLGCLALASLGMLAAAVAQDLGQLVVCRLVTGAAVGAMAASLPVLASEYANHRRRGLVVALITTGYGLGAIIAGVATSLLMGPYGWRAVFVLGCVATAILFAVGVRYLPESMDYLVICRPRNALARLNRILVSIGHPPVESLPQAVPASRKVALDAVFRGRNALRTVLVWIAFTAAQMTFYFASSWTPGLLLQAGMSDQQGVSGGVLFSLGGVTGAVLLGFLAMRVEPRRLTAAYFLGAAIALVLFSVSLGSLAGALVVAVLVGLLLNGSVSGINVIVPVLYPAGARATALGLAVAVSRLGAVLAPLLAGFLLQAGWTPGSMFLIFAGPAVVGAGATLLLARESLPRATEGGPSAPSGPSGVAQEAATQGVSSQVGRDS</sequence>
<feature type="region of interest" description="Disordered" evidence="5">
    <location>
        <begin position="432"/>
        <end position="464"/>
    </location>
</feature>
<name>A0A561T007_9PSEU</name>
<keyword evidence="3 6" id="KW-1133">Transmembrane helix</keyword>
<evidence type="ECO:0000313" key="8">
    <source>
        <dbReference type="EMBL" id="TWF80415.1"/>
    </source>
</evidence>
<dbReference type="GO" id="GO:0046943">
    <property type="term" value="F:carboxylic acid transmembrane transporter activity"/>
    <property type="evidence" value="ECO:0007669"/>
    <property type="project" value="TreeGrafter"/>
</dbReference>
<feature type="transmembrane region" description="Helical" evidence="6">
    <location>
        <begin position="406"/>
        <end position="426"/>
    </location>
</feature>
<proteinExistence type="predicted"/>
<dbReference type="Gene3D" id="1.20.1250.20">
    <property type="entry name" value="MFS general substrate transporter like domains"/>
    <property type="match status" value="1"/>
</dbReference>
<feature type="transmembrane region" description="Helical" evidence="6">
    <location>
        <begin position="142"/>
        <end position="165"/>
    </location>
</feature>
<feature type="transmembrane region" description="Helical" evidence="6">
    <location>
        <begin position="316"/>
        <end position="335"/>
    </location>
</feature>
<dbReference type="InterPro" id="IPR020846">
    <property type="entry name" value="MFS_dom"/>
</dbReference>
<dbReference type="AlphaFoldDB" id="A0A561T007"/>
<feature type="transmembrane region" description="Helical" evidence="6">
    <location>
        <begin position="85"/>
        <end position="102"/>
    </location>
</feature>
<comment type="subcellular location">
    <subcellularLocation>
        <location evidence="1">Cell membrane</location>
        <topology evidence="1">Multi-pass membrane protein</topology>
    </subcellularLocation>
</comment>
<dbReference type="Pfam" id="PF07690">
    <property type="entry name" value="MFS_1"/>
    <property type="match status" value="1"/>
</dbReference>
<feature type="transmembrane region" description="Helical" evidence="6">
    <location>
        <begin position="55"/>
        <end position="73"/>
    </location>
</feature>
<dbReference type="OrthoDB" id="9109650at2"/>
<dbReference type="SUPFAM" id="SSF103473">
    <property type="entry name" value="MFS general substrate transporter"/>
    <property type="match status" value="1"/>
</dbReference>
<accession>A0A561T007</accession>
<keyword evidence="4 6" id="KW-0472">Membrane</keyword>
<dbReference type="InterPro" id="IPR011701">
    <property type="entry name" value="MFS"/>
</dbReference>
<evidence type="ECO:0000313" key="9">
    <source>
        <dbReference type="Proteomes" id="UP000321261"/>
    </source>
</evidence>
<feature type="transmembrane region" description="Helical" evidence="6">
    <location>
        <begin position="341"/>
        <end position="363"/>
    </location>
</feature>
<feature type="transmembrane region" description="Helical" evidence="6">
    <location>
        <begin position="171"/>
        <end position="190"/>
    </location>
</feature>
<keyword evidence="9" id="KW-1185">Reference proteome</keyword>
<feature type="transmembrane region" description="Helical" evidence="6">
    <location>
        <begin position="291"/>
        <end position="309"/>
    </location>
</feature>
<dbReference type="CDD" id="cd17365">
    <property type="entry name" value="MFS_PcaK_like"/>
    <property type="match status" value="1"/>
</dbReference>
<evidence type="ECO:0000256" key="5">
    <source>
        <dbReference type="SAM" id="MobiDB-lite"/>
    </source>
</evidence>
<reference evidence="8 9" key="1">
    <citation type="submission" date="2019-06" db="EMBL/GenBank/DDBJ databases">
        <title>Sequencing the genomes of 1000 actinobacteria strains.</title>
        <authorList>
            <person name="Klenk H.-P."/>
        </authorList>
    </citation>
    <scope>NUCLEOTIDE SEQUENCE [LARGE SCALE GENOMIC DNA]</scope>
    <source>
        <strain evidence="8 9">DSM 45671</strain>
    </source>
</reference>